<dbReference type="FunFam" id="1.10.287.10:FF:000002">
    <property type="entry name" value="30S ribosomal protein S15"/>
    <property type="match status" value="1"/>
</dbReference>
<keyword evidence="2 4" id="KW-0687">Ribonucleoprotein</keyword>
<dbReference type="EMBL" id="PKTG01000122">
    <property type="protein sequence ID" value="PLX16166.1"/>
    <property type="molecule type" value="Genomic_DNA"/>
</dbReference>
<comment type="function">
    <text evidence="4">Forms an intersubunit bridge (bridge B4) with the 23S rRNA of the 50S subunit in the ribosome.</text>
</comment>
<dbReference type="Gene3D" id="1.10.287.10">
    <property type="entry name" value="S15/NS1, RNA-binding"/>
    <property type="match status" value="1"/>
</dbReference>
<dbReference type="InterPro" id="IPR005290">
    <property type="entry name" value="Ribosomal_uS15_bac-type"/>
</dbReference>
<dbReference type="PANTHER" id="PTHR23321:SF26">
    <property type="entry name" value="SMALL RIBOSOMAL SUBUNIT PROTEIN US15M"/>
    <property type="match status" value="1"/>
</dbReference>
<evidence type="ECO:0000313" key="7">
    <source>
        <dbReference type="EMBL" id="PLX16166.1"/>
    </source>
</evidence>
<dbReference type="Proteomes" id="UP000234857">
    <property type="component" value="Unassembled WGS sequence"/>
</dbReference>
<dbReference type="GO" id="GO:0019843">
    <property type="term" value="F:rRNA binding"/>
    <property type="evidence" value="ECO:0007669"/>
    <property type="project" value="UniProtKB-UniRule"/>
</dbReference>
<comment type="subunit">
    <text evidence="3 4">Part of the 30S ribosomal subunit. Forms a bridge to the 50S subunit in the 70S ribosome, contacting the 23S rRNA.</text>
</comment>
<keyword evidence="1 4" id="KW-0689">Ribosomal protein</keyword>
<gene>
    <name evidence="4" type="primary">rpsO</name>
    <name evidence="7" type="ORF">C0601_11120</name>
</gene>
<proteinExistence type="inferred from homology"/>
<keyword evidence="4 6" id="KW-0699">rRNA-binding</keyword>
<dbReference type="GO" id="GO:0006412">
    <property type="term" value="P:translation"/>
    <property type="evidence" value="ECO:0007669"/>
    <property type="project" value="UniProtKB-UniRule"/>
</dbReference>
<evidence type="ECO:0000256" key="5">
    <source>
        <dbReference type="RuleBase" id="RU003919"/>
    </source>
</evidence>
<evidence type="ECO:0000256" key="6">
    <source>
        <dbReference type="RuleBase" id="RU004524"/>
    </source>
</evidence>
<dbReference type="GO" id="GO:0003735">
    <property type="term" value="F:structural constituent of ribosome"/>
    <property type="evidence" value="ECO:0007669"/>
    <property type="project" value="InterPro"/>
</dbReference>
<dbReference type="InterPro" id="IPR009068">
    <property type="entry name" value="uS15_NS1_RNA-bd_sf"/>
</dbReference>
<dbReference type="AlphaFoldDB" id="A0A2N5ZBX8"/>
<comment type="function">
    <text evidence="4 6">One of the primary rRNA binding proteins, it binds directly to 16S rRNA where it helps nucleate assembly of the platform of the 30S subunit by binding and bridging several RNA helices of the 16S rRNA.</text>
</comment>
<accession>A0A2N5ZBX8</accession>
<dbReference type="Pfam" id="PF00312">
    <property type="entry name" value="Ribosomal_S15"/>
    <property type="match status" value="1"/>
</dbReference>
<dbReference type="SUPFAM" id="SSF47060">
    <property type="entry name" value="S15/NS1 RNA-binding domain"/>
    <property type="match status" value="1"/>
</dbReference>
<dbReference type="PANTHER" id="PTHR23321">
    <property type="entry name" value="RIBOSOMAL PROTEIN S15, BACTERIAL AND ORGANELLAR"/>
    <property type="match status" value="1"/>
</dbReference>
<evidence type="ECO:0000256" key="4">
    <source>
        <dbReference type="HAMAP-Rule" id="MF_01343"/>
    </source>
</evidence>
<sequence length="89" mass="10502">MSIGKEEKVKVTEEFRLHEKDTGSVEVQVAVLTRRIENLKEHFNMHKKDNHSKVGLLKMVRKRQSLLKYIKTKDVAKYNEIVKKLGLRK</sequence>
<evidence type="ECO:0000313" key="8">
    <source>
        <dbReference type="Proteomes" id="UP000234857"/>
    </source>
</evidence>
<evidence type="ECO:0000256" key="3">
    <source>
        <dbReference type="ARBA" id="ARBA00064542"/>
    </source>
</evidence>
<organism evidence="7 8">
    <name type="scientific">Muiribacterium halophilum</name>
    <dbReference type="NCBI Taxonomy" id="2053465"/>
    <lineage>
        <taxon>Bacteria</taxon>
        <taxon>Candidatus Muiribacteriota</taxon>
        <taxon>Candidatus Muiribacteriia</taxon>
        <taxon>Candidatus Muiribacteriales</taxon>
        <taxon>Candidatus Muiribacteriaceae</taxon>
        <taxon>Candidatus Muiribacterium</taxon>
    </lineage>
</organism>
<keyword evidence="4 6" id="KW-0694">RNA-binding</keyword>
<dbReference type="Gene3D" id="6.10.250.3130">
    <property type="match status" value="1"/>
</dbReference>
<name>A0A2N5ZBX8_MUIH1</name>
<dbReference type="SMART" id="SM01387">
    <property type="entry name" value="Ribosomal_S15"/>
    <property type="match status" value="1"/>
</dbReference>
<evidence type="ECO:0000256" key="2">
    <source>
        <dbReference type="ARBA" id="ARBA00023274"/>
    </source>
</evidence>
<reference evidence="7 8" key="1">
    <citation type="submission" date="2017-11" db="EMBL/GenBank/DDBJ databases">
        <title>Genome-resolved metagenomics identifies genetic mobility, metabolic interactions, and unexpected diversity in perchlorate-reducing communities.</title>
        <authorList>
            <person name="Barnum T.P."/>
            <person name="Figueroa I.A."/>
            <person name="Carlstrom C.I."/>
            <person name="Lucas L.N."/>
            <person name="Engelbrektson A.L."/>
            <person name="Coates J.D."/>
        </authorList>
    </citation>
    <scope>NUCLEOTIDE SEQUENCE [LARGE SCALE GENOMIC DNA]</scope>
    <source>
        <strain evidence="7">BM706</strain>
    </source>
</reference>
<dbReference type="HAMAP" id="MF_01343_B">
    <property type="entry name" value="Ribosomal_uS15_B"/>
    <property type="match status" value="1"/>
</dbReference>
<comment type="similarity">
    <text evidence="4 5">Belongs to the universal ribosomal protein uS15 family.</text>
</comment>
<protein>
    <recommendedName>
        <fullName evidence="4">Small ribosomal subunit protein uS15</fullName>
    </recommendedName>
</protein>
<dbReference type="PROSITE" id="PS00362">
    <property type="entry name" value="RIBOSOMAL_S15"/>
    <property type="match status" value="1"/>
</dbReference>
<dbReference type="NCBIfam" id="TIGR00952">
    <property type="entry name" value="S15_bact"/>
    <property type="match status" value="1"/>
</dbReference>
<dbReference type="GO" id="GO:0022627">
    <property type="term" value="C:cytosolic small ribosomal subunit"/>
    <property type="evidence" value="ECO:0007669"/>
    <property type="project" value="TreeGrafter"/>
</dbReference>
<evidence type="ECO:0000256" key="1">
    <source>
        <dbReference type="ARBA" id="ARBA00022980"/>
    </source>
</evidence>
<comment type="caution">
    <text evidence="7">The sequence shown here is derived from an EMBL/GenBank/DDBJ whole genome shotgun (WGS) entry which is preliminary data.</text>
</comment>
<dbReference type="CDD" id="cd00353">
    <property type="entry name" value="Ribosomal_S15p_S13e"/>
    <property type="match status" value="1"/>
</dbReference>
<dbReference type="InterPro" id="IPR000589">
    <property type="entry name" value="Ribosomal_uS15"/>
</dbReference>